<dbReference type="GO" id="GO:0004176">
    <property type="term" value="F:ATP-dependent peptidase activity"/>
    <property type="evidence" value="ECO:0007669"/>
    <property type="project" value="TreeGrafter"/>
</dbReference>
<reference evidence="3" key="1">
    <citation type="submission" date="2022-11" db="EMBL/GenBank/DDBJ databases">
        <authorList>
            <person name="Kikuchi T."/>
        </authorList>
    </citation>
    <scope>NUCLEOTIDE SEQUENCE</scope>
    <source>
        <strain evidence="3">PS1010</strain>
    </source>
</reference>
<dbReference type="SMART" id="SM00382">
    <property type="entry name" value="AAA"/>
    <property type="match status" value="1"/>
</dbReference>
<evidence type="ECO:0000313" key="4">
    <source>
        <dbReference type="Proteomes" id="UP001152747"/>
    </source>
</evidence>
<dbReference type="Proteomes" id="UP001152747">
    <property type="component" value="Unassembled WGS sequence"/>
</dbReference>
<dbReference type="PANTHER" id="PTHR23076:SF97">
    <property type="entry name" value="ATP-DEPENDENT ZINC METALLOPROTEASE YME1L1"/>
    <property type="match status" value="1"/>
</dbReference>
<evidence type="ECO:0000259" key="2">
    <source>
        <dbReference type="SMART" id="SM00382"/>
    </source>
</evidence>
<dbReference type="GO" id="GO:0016887">
    <property type="term" value="F:ATP hydrolysis activity"/>
    <property type="evidence" value="ECO:0007669"/>
    <property type="project" value="InterPro"/>
</dbReference>
<dbReference type="AlphaFoldDB" id="A0A9P1IF26"/>
<dbReference type="InterPro" id="IPR003593">
    <property type="entry name" value="AAA+_ATPase"/>
</dbReference>
<feature type="transmembrane region" description="Helical" evidence="1">
    <location>
        <begin position="377"/>
        <end position="395"/>
    </location>
</feature>
<dbReference type="EMBL" id="CANHGI010000003">
    <property type="protein sequence ID" value="CAI5444044.1"/>
    <property type="molecule type" value="Genomic_DNA"/>
</dbReference>
<feature type="domain" description="AAA+ ATPase" evidence="2">
    <location>
        <begin position="28"/>
        <end position="133"/>
    </location>
</feature>
<dbReference type="Gene3D" id="3.40.50.300">
    <property type="entry name" value="P-loop containing nucleotide triphosphate hydrolases"/>
    <property type="match status" value="1"/>
</dbReference>
<accession>A0A9P1IF26</accession>
<dbReference type="GO" id="GO:0007005">
    <property type="term" value="P:mitochondrion organization"/>
    <property type="evidence" value="ECO:0007669"/>
    <property type="project" value="TreeGrafter"/>
</dbReference>
<organism evidence="3 4">
    <name type="scientific">Caenorhabditis angaria</name>
    <dbReference type="NCBI Taxonomy" id="860376"/>
    <lineage>
        <taxon>Eukaryota</taxon>
        <taxon>Metazoa</taxon>
        <taxon>Ecdysozoa</taxon>
        <taxon>Nematoda</taxon>
        <taxon>Chromadorea</taxon>
        <taxon>Rhabditida</taxon>
        <taxon>Rhabditina</taxon>
        <taxon>Rhabditomorpha</taxon>
        <taxon>Rhabditoidea</taxon>
        <taxon>Rhabditidae</taxon>
        <taxon>Peloderinae</taxon>
        <taxon>Caenorhabditis</taxon>
    </lineage>
</organism>
<protein>
    <recommendedName>
        <fullName evidence="2">AAA+ ATPase domain-containing protein</fullName>
    </recommendedName>
</protein>
<name>A0A9P1IF26_9PELO</name>
<gene>
    <name evidence="3" type="ORF">CAMP_LOCUS6681</name>
</gene>
<comment type="caution">
    <text evidence="3">The sequence shown here is derived from an EMBL/GenBank/DDBJ whole genome shotgun (WGS) entry which is preliminary data.</text>
</comment>
<sequence>MDEAKLEVAEIVSYLKDAEKYSRLGGRLPKGVLLVGPPGTGKTLLARAIAGEAQVPFFHTSGSEFDEVLVGQGARRVRDLFEKAKARAPCIIFIDEIDSVGSKRVSNSIHPYANQTINQLLRSRKSIFFEEEEEPKIYFTRKTTWFPTFPQNFLAPKKVKQLAQLQMVLIPTVTVQEIEVPPSSNLTPPTSEISVEILPENLEEEIKGEPLPMPPNEPDFQQKLAEIRLKFGEIAAFLRNFNWVENADDLKSIWNIFAFVFVGFCTLFTFLAVIRAIFWPTEVPDEGWFCRYFAGPFSPLFNALCHQTDPVFFAHRIPFEMSILADQIGHGISQFFATLASGFSVFGTLFSAIWIGITDNLSFGCHELGENLGENVSYLIRFIAQIIHLVFNLIFSTIANFADLIAQVANSIHDYFQPPESSFW</sequence>
<evidence type="ECO:0000256" key="1">
    <source>
        <dbReference type="SAM" id="Phobius"/>
    </source>
</evidence>
<dbReference type="OrthoDB" id="1413014at2759"/>
<keyword evidence="1" id="KW-0472">Membrane</keyword>
<keyword evidence="1" id="KW-0812">Transmembrane</keyword>
<feature type="transmembrane region" description="Helical" evidence="1">
    <location>
        <begin position="253"/>
        <end position="274"/>
    </location>
</feature>
<dbReference type="Pfam" id="PF00004">
    <property type="entry name" value="AAA"/>
    <property type="match status" value="1"/>
</dbReference>
<dbReference type="PANTHER" id="PTHR23076">
    <property type="entry name" value="METALLOPROTEASE M41 FTSH"/>
    <property type="match status" value="1"/>
</dbReference>
<dbReference type="GO" id="GO:0006515">
    <property type="term" value="P:protein quality control for misfolded or incompletely synthesized proteins"/>
    <property type="evidence" value="ECO:0007669"/>
    <property type="project" value="TreeGrafter"/>
</dbReference>
<dbReference type="InterPro" id="IPR003959">
    <property type="entry name" value="ATPase_AAA_core"/>
</dbReference>
<proteinExistence type="predicted"/>
<evidence type="ECO:0000313" key="3">
    <source>
        <dbReference type="EMBL" id="CAI5444044.1"/>
    </source>
</evidence>
<dbReference type="GO" id="GO:0005524">
    <property type="term" value="F:ATP binding"/>
    <property type="evidence" value="ECO:0007669"/>
    <property type="project" value="InterPro"/>
</dbReference>
<keyword evidence="1" id="KW-1133">Transmembrane helix</keyword>
<keyword evidence="4" id="KW-1185">Reference proteome</keyword>
<feature type="transmembrane region" description="Helical" evidence="1">
    <location>
        <begin position="335"/>
        <end position="357"/>
    </location>
</feature>
<dbReference type="InterPro" id="IPR027417">
    <property type="entry name" value="P-loop_NTPase"/>
</dbReference>
<dbReference type="GO" id="GO:0005743">
    <property type="term" value="C:mitochondrial inner membrane"/>
    <property type="evidence" value="ECO:0007669"/>
    <property type="project" value="TreeGrafter"/>
</dbReference>
<dbReference type="SUPFAM" id="SSF52540">
    <property type="entry name" value="P-loop containing nucleoside triphosphate hydrolases"/>
    <property type="match status" value="1"/>
</dbReference>